<feature type="compositionally biased region" description="Polar residues" evidence="1">
    <location>
        <begin position="156"/>
        <end position="165"/>
    </location>
</feature>
<feature type="region of interest" description="Disordered" evidence="1">
    <location>
        <begin position="131"/>
        <end position="186"/>
    </location>
</feature>
<gene>
    <name evidence="2" type="ORF">Agabi119p4_2734</name>
</gene>
<evidence type="ECO:0000313" key="2">
    <source>
        <dbReference type="EMBL" id="KAF7783358.1"/>
    </source>
</evidence>
<accession>A0A8H7F9Q9</accession>
<name>A0A8H7F9Q9_AGABI</name>
<reference evidence="2 3" key="1">
    <citation type="journal article" name="Sci. Rep.">
        <title>Telomere-to-telomere assembled and centromere annotated genomes of the two main subspecies of the button mushroom Agaricus bisporus reveal especially polymorphic chromosome ends.</title>
        <authorList>
            <person name="Sonnenberg A.S.M."/>
            <person name="Sedaghat-Telgerd N."/>
            <person name="Lavrijssen B."/>
            <person name="Ohm R.A."/>
            <person name="Hendrickx P.M."/>
            <person name="Scholtmeijer K."/>
            <person name="Baars J.J.P."/>
            <person name="van Peer A."/>
        </authorList>
    </citation>
    <scope>NUCLEOTIDE SEQUENCE [LARGE SCALE GENOMIC DNA]</scope>
    <source>
        <strain evidence="2 3">H119_p4</strain>
    </source>
</reference>
<evidence type="ECO:0000313" key="3">
    <source>
        <dbReference type="Proteomes" id="UP000629468"/>
    </source>
</evidence>
<proteinExistence type="predicted"/>
<evidence type="ECO:0000256" key="1">
    <source>
        <dbReference type="SAM" id="MobiDB-lite"/>
    </source>
</evidence>
<protein>
    <submittedName>
        <fullName evidence="2">Uncharacterized protein</fullName>
    </submittedName>
</protein>
<feature type="compositionally biased region" description="Basic residues" evidence="1">
    <location>
        <begin position="135"/>
        <end position="154"/>
    </location>
</feature>
<sequence>MRPFHHKYVNIFISPKLKDQSILKNTALQEIIQQGVQAMWKKIYHKARRDRIMGPIRGALVAGEHTSKSDKSNHVTLRWFSGDNIEFSTLHIRENIKKKHRLFSGLNKKLDGRTVKEFKWGLKVKLAKDEDKKCQRGRSRSVKKTYGRYSHRPSHPSLQDGSSGSRLMRNGASEKRDRSAAASKRRSTISIPSESFLKDVWSVVAKKHGTVEGRYAHRLNRLFKAFKMVVIFIFGFRSVID</sequence>
<comment type="caution">
    <text evidence="2">The sequence shown here is derived from an EMBL/GenBank/DDBJ whole genome shotgun (WGS) entry which is preliminary data.</text>
</comment>
<dbReference type="EMBL" id="JABXXO010000003">
    <property type="protein sequence ID" value="KAF7783358.1"/>
    <property type="molecule type" value="Genomic_DNA"/>
</dbReference>
<dbReference type="Proteomes" id="UP000629468">
    <property type="component" value="Unassembled WGS sequence"/>
</dbReference>
<dbReference type="AlphaFoldDB" id="A0A8H7F9Q9"/>
<organism evidence="2 3">
    <name type="scientific">Agaricus bisporus var. burnettii</name>
    <dbReference type="NCBI Taxonomy" id="192524"/>
    <lineage>
        <taxon>Eukaryota</taxon>
        <taxon>Fungi</taxon>
        <taxon>Dikarya</taxon>
        <taxon>Basidiomycota</taxon>
        <taxon>Agaricomycotina</taxon>
        <taxon>Agaricomycetes</taxon>
        <taxon>Agaricomycetidae</taxon>
        <taxon>Agaricales</taxon>
        <taxon>Agaricineae</taxon>
        <taxon>Agaricaceae</taxon>
        <taxon>Agaricus</taxon>
    </lineage>
</organism>